<evidence type="ECO:0000313" key="10">
    <source>
        <dbReference type="Proteomes" id="UP000001357"/>
    </source>
</evidence>
<feature type="compositionally biased region" description="Low complexity" evidence="7">
    <location>
        <begin position="744"/>
        <end position="754"/>
    </location>
</feature>
<dbReference type="SMART" id="SM00184">
    <property type="entry name" value="RING"/>
    <property type="match status" value="1"/>
</dbReference>
<comment type="subcellular location">
    <subcellularLocation>
        <location evidence="1">Cytoplasm</location>
    </subcellularLocation>
</comment>
<dbReference type="AlphaFoldDB" id="A9V1A2"/>
<dbReference type="PROSITE" id="PS00518">
    <property type="entry name" value="ZF_RING_1"/>
    <property type="match status" value="1"/>
</dbReference>
<feature type="region of interest" description="Disordered" evidence="7">
    <location>
        <begin position="738"/>
        <end position="778"/>
    </location>
</feature>
<dbReference type="GO" id="GO:0008270">
    <property type="term" value="F:zinc ion binding"/>
    <property type="evidence" value="ECO:0007669"/>
    <property type="project" value="UniProtKB-KW"/>
</dbReference>
<feature type="compositionally biased region" description="Polar residues" evidence="7">
    <location>
        <begin position="353"/>
        <end position="367"/>
    </location>
</feature>
<dbReference type="CDD" id="cd16536">
    <property type="entry name" value="RING-HC_RNF10"/>
    <property type="match status" value="1"/>
</dbReference>
<dbReference type="InterPro" id="IPR017907">
    <property type="entry name" value="Znf_RING_CS"/>
</dbReference>
<evidence type="ECO:0000256" key="3">
    <source>
        <dbReference type="ARBA" id="ARBA00022723"/>
    </source>
</evidence>
<dbReference type="InterPro" id="IPR013083">
    <property type="entry name" value="Znf_RING/FYVE/PHD"/>
</dbReference>
<dbReference type="EMBL" id="CH991553">
    <property type="protein sequence ID" value="EDQ88772.1"/>
    <property type="molecule type" value="Genomic_DNA"/>
</dbReference>
<dbReference type="GO" id="GO:0045944">
    <property type="term" value="P:positive regulation of transcription by RNA polymerase II"/>
    <property type="evidence" value="ECO:0000318"/>
    <property type="project" value="GO_Central"/>
</dbReference>
<proteinExistence type="predicted"/>
<keyword evidence="5" id="KW-0862">Zinc</keyword>
<dbReference type="Gene3D" id="3.30.40.10">
    <property type="entry name" value="Zinc/RING finger domain, C3HC4 (zinc finger)"/>
    <property type="match status" value="1"/>
</dbReference>
<feature type="compositionally biased region" description="Polar residues" evidence="7">
    <location>
        <begin position="42"/>
        <end position="51"/>
    </location>
</feature>
<keyword evidence="2" id="KW-0963">Cytoplasm</keyword>
<evidence type="ECO:0000313" key="9">
    <source>
        <dbReference type="EMBL" id="EDQ88772.1"/>
    </source>
</evidence>
<dbReference type="KEGG" id="mbr:MONBRDRAFT_26070"/>
<dbReference type="InterPro" id="IPR018957">
    <property type="entry name" value="Znf_C3HC4_RING-type"/>
</dbReference>
<dbReference type="Pfam" id="PF00097">
    <property type="entry name" value="zf-C3HC4"/>
    <property type="match status" value="1"/>
</dbReference>
<dbReference type="FunCoup" id="A9V1A2">
    <property type="interactions" value="1551"/>
</dbReference>
<keyword evidence="4 6" id="KW-0863">Zinc-finger</keyword>
<evidence type="ECO:0000256" key="4">
    <source>
        <dbReference type="ARBA" id="ARBA00022771"/>
    </source>
</evidence>
<dbReference type="RefSeq" id="XP_001746385.1">
    <property type="nucleotide sequence ID" value="XM_001746333.1"/>
</dbReference>
<feature type="region of interest" description="Disordered" evidence="7">
    <location>
        <begin position="1"/>
        <end position="111"/>
    </location>
</feature>
<dbReference type="InParanoid" id="A9V1A2"/>
<dbReference type="PROSITE" id="PS50089">
    <property type="entry name" value="ZF_RING_2"/>
    <property type="match status" value="1"/>
</dbReference>
<reference evidence="9 10" key="1">
    <citation type="journal article" date="2008" name="Nature">
        <title>The genome of the choanoflagellate Monosiga brevicollis and the origin of metazoans.</title>
        <authorList>
            <consortium name="JGI Sequencing"/>
            <person name="King N."/>
            <person name="Westbrook M.J."/>
            <person name="Young S.L."/>
            <person name="Kuo A."/>
            <person name="Abedin M."/>
            <person name="Chapman J."/>
            <person name="Fairclough S."/>
            <person name="Hellsten U."/>
            <person name="Isogai Y."/>
            <person name="Letunic I."/>
            <person name="Marr M."/>
            <person name="Pincus D."/>
            <person name="Putnam N."/>
            <person name="Rokas A."/>
            <person name="Wright K.J."/>
            <person name="Zuzow R."/>
            <person name="Dirks W."/>
            <person name="Good M."/>
            <person name="Goodstein D."/>
            <person name="Lemons D."/>
            <person name="Li W."/>
            <person name="Lyons J.B."/>
            <person name="Morris A."/>
            <person name="Nichols S."/>
            <person name="Richter D.J."/>
            <person name="Salamov A."/>
            <person name="Bork P."/>
            <person name="Lim W.A."/>
            <person name="Manning G."/>
            <person name="Miller W.T."/>
            <person name="McGinnis W."/>
            <person name="Shapiro H."/>
            <person name="Tjian R."/>
            <person name="Grigoriev I.V."/>
            <person name="Rokhsar D."/>
        </authorList>
    </citation>
    <scope>NUCLEOTIDE SEQUENCE [LARGE SCALE GENOMIC DNA]</scope>
    <source>
        <strain evidence="10">MX1 / ATCC 50154</strain>
    </source>
</reference>
<dbReference type="GO" id="GO:0005737">
    <property type="term" value="C:cytoplasm"/>
    <property type="evidence" value="ECO:0007669"/>
    <property type="project" value="UniProtKB-SubCell"/>
</dbReference>
<evidence type="ECO:0000256" key="6">
    <source>
        <dbReference type="PROSITE-ProRule" id="PRU00175"/>
    </source>
</evidence>
<protein>
    <recommendedName>
        <fullName evidence="8">RING-type domain-containing protein</fullName>
    </recommendedName>
</protein>
<accession>A9V1A2</accession>
<dbReference type="GO" id="GO:0000976">
    <property type="term" value="F:transcription cis-regulatory region binding"/>
    <property type="evidence" value="ECO:0000318"/>
    <property type="project" value="GO_Central"/>
</dbReference>
<evidence type="ECO:0000256" key="2">
    <source>
        <dbReference type="ARBA" id="ARBA00022490"/>
    </source>
</evidence>
<feature type="region of interest" description="Disordered" evidence="7">
    <location>
        <begin position="346"/>
        <end position="383"/>
    </location>
</feature>
<dbReference type="PANTHER" id="PTHR12983">
    <property type="entry name" value="RING FINGER 10 FAMILY MEMBER"/>
    <property type="match status" value="1"/>
</dbReference>
<name>A9V1A2_MONBE</name>
<evidence type="ECO:0000256" key="5">
    <source>
        <dbReference type="ARBA" id="ARBA00022833"/>
    </source>
</evidence>
<keyword evidence="10" id="KW-1185">Reference proteome</keyword>
<feature type="compositionally biased region" description="Basic and acidic residues" evidence="7">
    <location>
        <begin position="565"/>
        <end position="580"/>
    </location>
</feature>
<evidence type="ECO:0000256" key="1">
    <source>
        <dbReference type="ARBA" id="ARBA00004496"/>
    </source>
</evidence>
<dbReference type="InterPro" id="IPR001841">
    <property type="entry name" value="Znf_RING"/>
</dbReference>
<evidence type="ECO:0000259" key="8">
    <source>
        <dbReference type="PROSITE" id="PS50089"/>
    </source>
</evidence>
<feature type="region of interest" description="Disordered" evidence="7">
    <location>
        <begin position="608"/>
        <end position="710"/>
    </location>
</feature>
<dbReference type="InterPro" id="IPR039739">
    <property type="entry name" value="MAG2/RNF10"/>
</dbReference>
<dbReference type="PANTHER" id="PTHR12983:SF9">
    <property type="entry name" value="E3 UBIQUITIN-PROTEIN LIGASE RNF10"/>
    <property type="match status" value="1"/>
</dbReference>
<dbReference type="GeneID" id="5891604"/>
<dbReference type="OMA" id="QELWPTI"/>
<sequence>MAKQVDLKQSNRPAPAPTHAAASTPISTKSTRQHAGAAAATSGKSIQQPPSRSHRKTKMAINNGAPSGGRKASMNHLLGFQGHRSHRREGDDDDFGGAAYSPSRARGIRHNHAGSSAAALTLSREEYIQANAHFYVRDTWLLDRPRLQPDTQVEWSDVVQVLYRSSEVQHCPICLGPPAAAQTTRCGHVYCWSCILHHLALAETAWAPCPLCDDFVYARDLRSAVVIHVEHPKPHKRQRLQLMTSLLETALVTPAHNIEAVLADPNPYTSALTSTKYLRFHAMEPLAQEQGIFLREALDLDMELTECTEMGSDPTHIKAAQAALRARWVAVRPDMQQATLAQLVAHAQRRLSEPTSTRPSTKANTATDADRPASPVATPASWVEAPTFVPGQGLVDAQRPTPSAESKLMLEAGDTSVHLSTQDPSLPFAVADASVPASVQNDGAGSSEDNPSLRQLLAPGAQIYRFYQADDGNLVFLHGVQDKMMRAEFGEDLAGAPERLDVVVEDVESVVVDRELRVRRPQFAHLPLHCRLLRVEVDLRSVVSAQTLDTFQEALQRRRRRRRQRDRDDEQRQRRFAQREEAAWRNTTFEAAPAVALPDLSEQAFPDMVLSQTPPSDGGASGTGTTPPRRWGPQPVMTRDEQEFPSLGPSLSASPGTSAFARGSEGPRWASGGSRASARQPDPVPLAVRHAPSWGTTTAASDPEDGEDDAVSRAYKPRAYGDSFLALDFEINLRDAAHLRQTTNPSAGPSANNGAGSGAGGQRRKKKGGRQKQILFAT</sequence>
<dbReference type="eggNOG" id="KOG2164">
    <property type="taxonomic scope" value="Eukaryota"/>
</dbReference>
<keyword evidence="3" id="KW-0479">Metal-binding</keyword>
<dbReference type="Proteomes" id="UP000001357">
    <property type="component" value="Unassembled WGS sequence"/>
</dbReference>
<feature type="region of interest" description="Disordered" evidence="7">
    <location>
        <begin position="557"/>
        <end position="580"/>
    </location>
</feature>
<dbReference type="SUPFAM" id="SSF57850">
    <property type="entry name" value="RING/U-box"/>
    <property type="match status" value="1"/>
</dbReference>
<gene>
    <name evidence="9" type="ORF">MONBRDRAFT_26070</name>
</gene>
<organism evidence="9 10">
    <name type="scientific">Monosiga brevicollis</name>
    <name type="common">Choanoflagellate</name>
    <dbReference type="NCBI Taxonomy" id="81824"/>
    <lineage>
        <taxon>Eukaryota</taxon>
        <taxon>Choanoflagellata</taxon>
        <taxon>Craspedida</taxon>
        <taxon>Salpingoecidae</taxon>
        <taxon>Monosiga</taxon>
    </lineage>
</organism>
<evidence type="ECO:0000256" key="7">
    <source>
        <dbReference type="SAM" id="MobiDB-lite"/>
    </source>
</evidence>
<feature type="compositionally biased region" description="Low complexity" evidence="7">
    <location>
        <begin position="646"/>
        <end position="659"/>
    </location>
</feature>
<feature type="domain" description="RING-type" evidence="8">
    <location>
        <begin position="171"/>
        <end position="213"/>
    </location>
</feature>